<dbReference type="Pfam" id="PF14541">
    <property type="entry name" value="TAXi_C"/>
    <property type="match status" value="1"/>
</dbReference>
<dbReference type="FunFam" id="2.40.70.10:FF:000056">
    <property type="entry name" value="Eukaryotic aspartyl protease family protein"/>
    <property type="match status" value="1"/>
</dbReference>
<reference evidence="3" key="1">
    <citation type="journal article" date="2013" name="J. Plant Res.">
        <title>Effect of fungi and light on seed germination of three Opuntia species from semiarid lands of central Mexico.</title>
        <authorList>
            <person name="Delgado-Sanchez P."/>
            <person name="Jimenez-Bremont J.F."/>
            <person name="Guerrero-Gonzalez Mde L."/>
            <person name="Flores J."/>
        </authorList>
    </citation>
    <scope>NUCLEOTIDE SEQUENCE</scope>
    <source>
        <tissue evidence="3">Cladode</tissue>
    </source>
</reference>
<sequence>MEVNGGPFPGCKANFSCTYAEFYGDGSSSTGYFVEDMVQYDQVSGDLQTTTANGTISFGCSAGQYIDQGPLNPDGALDGILAFGKSNSSVISQLSSSGQARKMFAHCLDGGNGGGIFAIGNIVQPKVNTTPLVQNEPHYNVNMTGVKVGNSSLILPSDLFELGGRKGAIVDIGTTLAYLPEAVYEPLVLQILSRQPNLRLLTVQDQYTCFKYKGSVDDGFPPVTFYFENGLYMKVYPHEYFFPVDDLWCVGWQNSGMLSRDKMNLTLLGDMVLSNKLIIYDLENQVIGWTEYNCSSTIQVKDEQTGTVHLVGAHYISSASTVNVIHTTIILLSAAVCLILSMI</sequence>
<dbReference type="AlphaFoldDB" id="A0A7C8YYT1"/>
<feature type="domain" description="Peptidase A1" evidence="2">
    <location>
        <begin position="1"/>
        <end position="290"/>
    </location>
</feature>
<dbReference type="Gene3D" id="2.40.70.10">
    <property type="entry name" value="Acid Proteases"/>
    <property type="match status" value="2"/>
</dbReference>
<comment type="similarity">
    <text evidence="1">Belongs to the peptidase A1 family.</text>
</comment>
<dbReference type="PANTHER" id="PTHR13683:SF685">
    <property type="entry name" value="EUKARYOTIC ASPARTYL PROTEASE FAMILY PROTEIN"/>
    <property type="match status" value="1"/>
</dbReference>
<dbReference type="InterPro" id="IPR001461">
    <property type="entry name" value="Aspartic_peptidase_A1"/>
</dbReference>
<organism evidence="3">
    <name type="scientific">Opuntia streptacantha</name>
    <name type="common">Prickly pear cactus</name>
    <name type="synonym">Opuntia cardona</name>
    <dbReference type="NCBI Taxonomy" id="393608"/>
    <lineage>
        <taxon>Eukaryota</taxon>
        <taxon>Viridiplantae</taxon>
        <taxon>Streptophyta</taxon>
        <taxon>Embryophyta</taxon>
        <taxon>Tracheophyta</taxon>
        <taxon>Spermatophyta</taxon>
        <taxon>Magnoliopsida</taxon>
        <taxon>eudicotyledons</taxon>
        <taxon>Gunneridae</taxon>
        <taxon>Pentapetalae</taxon>
        <taxon>Caryophyllales</taxon>
        <taxon>Cactineae</taxon>
        <taxon>Cactaceae</taxon>
        <taxon>Opuntioideae</taxon>
        <taxon>Opuntia</taxon>
    </lineage>
</organism>
<evidence type="ECO:0000256" key="1">
    <source>
        <dbReference type="ARBA" id="ARBA00007447"/>
    </source>
</evidence>
<dbReference type="InterPro" id="IPR021109">
    <property type="entry name" value="Peptidase_aspartic_dom_sf"/>
</dbReference>
<dbReference type="InterPro" id="IPR032799">
    <property type="entry name" value="TAXi_C"/>
</dbReference>
<reference evidence="3" key="2">
    <citation type="submission" date="2020-07" db="EMBL/GenBank/DDBJ databases">
        <authorList>
            <person name="Vera ALvarez R."/>
            <person name="Arias-Moreno D.M."/>
            <person name="Jimenez-Jacinto V."/>
            <person name="Jimenez-Bremont J.F."/>
            <person name="Swaminathan K."/>
            <person name="Moose S.P."/>
            <person name="Guerrero-Gonzalez M.L."/>
            <person name="Marino-Ramirez L."/>
            <person name="Landsman D."/>
            <person name="Rodriguez-Kessler M."/>
            <person name="Delgado-Sanchez P."/>
        </authorList>
    </citation>
    <scope>NUCLEOTIDE SEQUENCE</scope>
    <source>
        <tissue evidence="3">Cladode</tissue>
    </source>
</reference>
<dbReference type="PROSITE" id="PS51767">
    <property type="entry name" value="PEPTIDASE_A1"/>
    <property type="match status" value="1"/>
</dbReference>
<dbReference type="SUPFAM" id="SSF50630">
    <property type="entry name" value="Acid proteases"/>
    <property type="match status" value="1"/>
</dbReference>
<dbReference type="GO" id="GO:0006508">
    <property type="term" value="P:proteolysis"/>
    <property type="evidence" value="ECO:0007669"/>
    <property type="project" value="InterPro"/>
</dbReference>
<protein>
    <recommendedName>
        <fullName evidence="2">Peptidase A1 domain-containing protein</fullName>
    </recommendedName>
</protein>
<dbReference type="GO" id="GO:0004190">
    <property type="term" value="F:aspartic-type endopeptidase activity"/>
    <property type="evidence" value="ECO:0007669"/>
    <property type="project" value="InterPro"/>
</dbReference>
<dbReference type="EMBL" id="GISG01071597">
    <property type="protein sequence ID" value="MBA4630012.1"/>
    <property type="molecule type" value="Transcribed_RNA"/>
</dbReference>
<evidence type="ECO:0000259" key="2">
    <source>
        <dbReference type="PROSITE" id="PS51767"/>
    </source>
</evidence>
<dbReference type="Pfam" id="PF14543">
    <property type="entry name" value="TAXi_N"/>
    <property type="match status" value="1"/>
</dbReference>
<accession>A0A7C8YYT1</accession>
<dbReference type="PANTHER" id="PTHR13683">
    <property type="entry name" value="ASPARTYL PROTEASES"/>
    <property type="match status" value="1"/>
</dbReference>
<name>A0A7C8YYT1_OPUST</name>
<evidence type="ECO:0000313" key="3">
    <source>
        <dbReference type="EMBL" id="MBA4630012.1"/>
    </source>
</evidence>
<dbReference type="InterPro" id="IPR032861">
    <property type="entry name" value="TAXi_N"/>
</dbReference>
<proteinExistence type="inferred from homology"/>
<dbReference type="InterPro" id="IPR033121">
    <property type="entry name" value="PEPTIDASE_A1"/>
</dbReference>